<organism evidence="8">
    <name type="scientific">marine metagenome</name>
    <dbReference type="NCBI Taxonomy" id="408172"/>
    <lineage>
        <taxon>unclassified sequences</taxon>
        <taxon>metagenomes</taxon>
        <taxon>ecological metagenomes</taxon>
    </lineage>
</organism>
<dbReference type="InterPro" id="IPR020549">
    <property type="entry name" value="YbeY_CS"/>
</dbReference>
<comment type="cofactor">
    <cofactor evidence="1">
        <name>Zn(2+)</name>
        <dbReference type="ChEBI" id="CHEBI:29105"/>
    </cofactor>
</comment>
<keyword evidence="7" id="KW-0862">Zinc</keyword>
<evidence type="ECO:0000256" key="2">
    <source>
        <dbReference type="ARBA" id="ARBA00010875"/>
    </source>
</evidence>
<gene>
    <name evidence="8" type="ORF">METZ01_LOCUS147517</name>
</gene>
<dbReference type="Gene3D" id="3.40.390.30">
    <property type="entry name" value="Metalloproteases ('zincins'), catalytic domain"/>
    <property type="match status" value="1"/>
</dbReference>
<dbReference type="SUPFAM" id="SSF55486">
    <property type="entry name" value="Metalloproteases ('zincins'), catalytic domain"/>
    <property type="match status" value="1"/>
</dbReference>
<keyword evidence="3" id="KW-0540">Nuclease</keyword>
<dbReference type="GO" id="GO:0004222">
    <property type="term" value="F:metalloendopeptidase activity"/>
    <property type="evidence" value="ECO:0007669"/>
    <property type="project" value="InterPro"/>
</dbReference>
<evidence type="ECO:0000256" key="6">
    <source>
        <dbReference type="ARBA" id="ARBA00022801"/>
    </source>
</evidence>
<evidence type="ECO:0000313" key="8">
    <source>
        <dbReference type="EMBL" id="SVA94663.1"/>
    </source>
</evidence>
<evidence type="ECO:0000256" key="1">
    <source>
        <dbReference type="ARBA" id="ARBA00001947"/>
    </source>
</evidence>
<evidence type="ECO:0000256" key="4">
    <source>
        <dbReference type="ARBA" id="ARBA00022723"/>
    </source>
</evidence>
<evidence type="ECO:0000256" key="3">
    <source>
        <dbReference type="ARBA" id="ARBA00022722"/>
    </source>
</evidence>
<comment type="similarity">
    <text evidence="2">Belongs to the endoribonuclease YbeY family.</text>
</comment>
<reference evidence="8" key="1">
    <citation type="submission" date="2018-05" db="EMBL/GenBank/DDBJ databases">
        <authorList>
            <person name="Lanie J.A."/>
            <person name="Ng W.-L."/>
            <person name="Kazmierczak K.M."/>
            <person name="Andrzejewski T.M."/>
            <person name="Davidsen T.M."/>
            <person name="Wayne K.J."/>
            <person name="Tettelin H."/>
            <person name="Glass J.I."/>
            <person name="Rusch D."/>
            <person name="Podicherti R."/>
            <person name="Tsui H.-C.T."/>
            <person name="Winkler M.E."/>
        </authorList>
    </citation>
    <scope>NUCLEOTIDE SEQUENCE</scope>
</reference>
<keyword evidence="4" id="KW-0479">Metal-binding</keyword>
<dbReference type="EMBL" id="UINC01023293">
    <property type="protein sequence ID" value="SVA94663.1"/>
    <property type="molecule type" value="Genomic_DNA"/>
</dbReference>
<dbReference type="GO" id="GO:0006364">
    <property type="term" value="P:rRNA processing"/>
    <property type="evidence" value="ECO:0007669"/>
    <property type="project" value="InterPro"/>
</dbReference>
<protein>
    <submittedName>
        <fullName evidence="8">Uncharacterized protein</fullName>
    </submittedName>
</protein>
<dbReference type="NCBIfam" id="TIGR00043">
    <property type="entry name" value="rRNA maturation RNase YbeY"/>
    <property type="match status" value="1"/>
</dbReference>
<dbReference type="Pfam" id="PF02130">
    <property type="entry name" value="YbeY"/>
    <property type="match status" value="1"/>
</dbReference>
<dbReference type="AlphaFoldDB" id="A0A382A130"/>
<dbReference type="HAMAP" id="MF_00009">
    <property type="entry name" value="Endoribonucl_YbeY"/>
    <property type="match status" value="1"/>
</dbReference>
<evidence type="ECO:0000256" key="5">
    <source>
        <dbReference type="ARBA" id="ARBA00022759"/>
    </source>
</evidence>
<dbReference type="PANTHER" id="PTHR46986:SF1">
    <property type="entry name" value="ENDORIBONUCLEASE YBEY, CHLOROPLASTIC"/>
    <property type="match status" value="1"/>
</dbReference>
<dbReference type="PANTHER" id="PTHR46986">
    <property type="entry name" value="ENDORIBONUCLEASE YBEY, CHLOROPLASTIC"/>
    <property type="match status" value="1"/>
</dbReference>
<dbReference type="PROSITE" id="PS01306">
    <property type="entry name" value="UPF0054"/>
    <property type="match status" value="1"/>
</dbReference>
<dbReference type="GO" id="GO:0046872">
    <property type="term" value="F:metal ion binding"/>
    <property type="evidence" value="ECO:0007669"/>
    <property type="project" value="UniProtKB-KW"/>
</dbReference>
<dbReference type="GO" id="GO:0004519">
    <property type="term" value="F:endonuclease activity"/>
    <property type="evidence" value="ECO:0007669"/>
    <property type="project" value="UniProtKB-KW"/>
</dbReference>
<name>A0A382A130_9ZZZZ</name>
<dbReference type="InterPro" id="IPR002036">
    <property type="entry name" value="YbeY"/>
</dbReference>
<evidence type="ECO:0000256" key="7">
    <source>
        <dbReference type="ARBA" id="ARBA00022833"/>
    </source>
</evidence>
<keyword evidence="5" id="KW-0255">Endonuclease</keyword>
<accession>A0A382A130</accession>
<dbReference type="InterPro" id="IPR023091">
    <property type="entry name" value="MetalPrtase_cat_dom_sf_prd"/>
</dbReference>
<sequence>MLTDDSQIQKLNSDYRQTDKPTDVLAFAMCEGIDGELHSELLGDVVISLATAKRQADENDYTLDAELARLTVHGVLHLLGYHHQTQDEEEIMFEIQERILCTIPT</sequence>
<proteinExistence type="inferred from homology"/>
<keyword evidence="6" id="KW-0378">Hydrolase</keyword>